<dbReference type="Proteomes" id="UP001596481">
    <property type="component" value="Unassembled WGS sequence"/>
</dbReference>
<dbReference type="EMBL" id="JBHTAA010000001">
    <property type="protein sequence ID" value="MFC7202861.1"/>
    <property type="molecule type" value="Genomic_DNA"/>
</dbReference>
<proteinExistence type="predicted"/>
<evidence type="ECO:0000313" key="1">
    <source>
        <dbReference type="EMBL" id="MFC7202861.1"/>
    </source>
</evidence>
<name>A0ABD5ZCE4_9EURY</name>
<gene>
    <name evidence="1" type="ORF">ACFQJC_04990</name>
</gene>
<protein>
    <submittedName>
        <fullName evidence="1">Uncharacterized protein</fullName>
    </submittedName>
</protein>
<accession>A0ABD5ZCE4</accession>
<evidence type="ECO:0000313" key="2">
    <source>
        <dbReference type="Proteomes" id="UP001596481"/>
    </source>
</evidence>
<keyword evidence="2" id="KW-1185">Reference proteome</keyword>
<sequence length="409" mass="43530">MATEPDEGGMRLQRGEFVRETVRGECPSDPSFEAYSDTIMMYPGWEPEANIEAQRGVGTYRPEDFYAGPEEHTGITIGYHLQRALVDGSGDPVDAIADGILRDADNRAKNTHTFVGREEHNAGGAADGGKRIYYVGHGGLAASGEIPFATDTALPIENSLSYDFERFTVYVVDQPSGSTTLDVESTDSNDTSQTLTIEDEGAATTEDVSLNGTTTETTTESFDNIDALSLDSEAVGDIIVKDGSGNTLARIAGSDSYDQGEGDLGIPALGSGSHASTVGSTFEHFIDDTLTATTGSLGGTNARIVSSSFSFDNNTDGDTVGGRFRDIYMNEQTLELPGVEVFGPESNAREIEAYLQNKGIDVQWVADSFTVDFLNGTRTSSGEVNKEANQGRATISPTIEFSDISISSS</sequence>
<dbReference type="AlphaFoldDB" id="A0ABD5ZCE4"/>
<dbReference type="RefSeq" id="WP_390222148.1">
    <property type="nucleotide sequence ID" value="NZ_JBHTAA010000001.1"/>
</dbReference>
<organism evidence="1 2">
    <name type="scientific">Haloferax namakaokahaiae</name>
    <dbReference type="NCBI Taxonomy" id="1748331"/>
    <lineage>
        <taxon>Archaea</taxon>
        <taxon>Methanobacteriati</taxon>
        <taxon>Methanobacteriota</taxon>
        <taxon>Stenosarchaea group</taxon>
        <taxon>Halobacteria</taxon>
        <taxon>Halobacteriales</taxon>
        <taxon>Haloferacaceae</taxon>
        <taxon>Haloferax</taxon>
    </lineage>
</organism>
<reference evidence="1 2" key="1">
    <citation type="journal article" date="2019" name="Int. J. Syst. Evol. Microbiol.">
        <title>The Global Catalogue of Microorganisms (GCM) 10K type strain sequencing project: providing services to taxonomists for standard genome sequencing and annotation.</title>
        <authorList>
            <consortium name="The Broad Institute Genomics Platform"/>
            <consortium name="The Broad Institute Genome Sequencing Center for Infectious Disease"/>
            <person name="Wu L."/>
            <person name="Ma J."/>
        </authorList>
    </citation>
    <scope>NUCLEOTIDE SEQUENCE [LARGE SCALE GENOMIC DNA]</scope>
    <source>
        <strain evidence="1 2">DSM 29988</strain>
    </source>
</reference>
<comment type="caution">
    <text evidence="1">The sequence shown here is derived from an EMBL/GenBank/DDBJ whole genome shotgun (WGS) entry which is preliminary data.</text>
</comment>